<keyword evidence="1" id="KW-0732">Signal</keyword>
<proteinExistence type="predicted"/>
<feature type="signal peptide" evidence="1">
    <location>
        <begin position="1"/>
        <end position="21"/>
    </location>
</feature>
<feature type="domain" description="Lipocalin-like" evidence="2">
    <location>
        <begin position="31"/>
        <end position="133"/>
    </location>
</feature>
<organism evidence="4 6">
    <name type="scientific">Chryseobacterium contaminans</name>
    <dbReference type="NCBI Taxonomy" id="1423959"/>
    <lineage>
        <taxon>Bacteria</taxon>
        <taxon>Pseudomonadati</taxon>
        <taxon>Bacteroidota</taxon>
        <taxon>Flavobacteriia</taxon>
        <taxon>Flavobacteriales</taxon>
        <taxon>Weeksellaceae</taxon>
        <taxon>Chryseobacterium group</taxon>
        <taxon>Chryseobacterium</taxon>
    </lineage>
</organism>
<dbReference type="EMBL" id="FRBM01000006">
    <property type="protein sequence ID" value="SHL80877.1"/>
    <property type="molecule type" value="Genomic_DNA"/>
</dbReference>
<keyword evidence="5" id="KW-1185">Reference proteome</keyword>
<dbReference type="EMBL" id="MAYF01000312">
    <property type="protein sequence ID" value="OCA77723.1"/>
    <property type="molecule type" value="Genomic_DNA"/>
</dbReference>
<dbReference type="STRING" id="1423959.SAMN05444407_106197"/>
<name>A0A1M7DN96_9FLAO</name>
<dbReference type="PROSITE" id="PS51257">
    <property type="entry name" value="PROKAR_LIPOPROTEIN"/>
    <property type="match status" value="1"/>
</dbReference>
<dbReference type="Pfam" id="PF13648">
    <property type="entry name" value="Lipocalin_4"/>
    <property type="match status" value="1"/>
</dbReference>
<evidence type="ECO:0000313" key="4">
    <source>
        <dbReference type="EMBL" id="SHL80877.1"/>
    </source>
</evidence>
<feature type="chain" id="PRO_5009925075" evidence="1">
    <location>
        <begin position="22"/>
        <end position="159"/>
    </location>
</feature>
<evidence type="ECO:0000313" key="6">
    <source>
        <dbReference type="Proteomes" id="UP000184069"/>
    </source>
</evidence>
<evidence type="ECO:0000259" key="2">
    <source>
        <dbReference type="Pfam" id="PF13648"/>
    </source>
</evidence>
<protein>
    <submittedName>
        <fullName evidence="4">Lipocalin-like domain-containing protein</fullName>
    </submittedName>
</protein>
<reference evidence="3 5" key="1">
    <citation type="submission" date="2016-07" db="EMBL/GenBank/DDBJ databases">
        <authorList>
            <person name="Jeong J.-J."/>
            <person name="Kim D.W."/>
            <person name="Sang M.K."/>
            <person name="Choi I.-G."/>
            <person name="Kim K.D."/>
        </authorList>
    </citation>
    <scope>NUCLEOTIDE SEQUENCE [LARGE SCALE GENOMIC DNA]</scope>
    <source>
        <strain evidence="3 5">C-26</strain>
    </source>
</reference>
<dbReference type="RefSeq" id="WP_066697804.1">
    <property type="nucleotide sequence ID" value="NZ_FRBM01000006.1"/>
</dbReference>
<reference evidence="4 6" key="2">
    <citation type="submission" date="2016-11" db="EMBL/GenBank/DDBJ databases">
        <authorList>
            <person name="Jaros S."/>
            <person name="Januszkiewicz K."/>
            <person name="Wedrychowicz H."/>
        </authorList>
    </citation>
    <scope>NUCLEOTIDE SEQUENCE [LARGE SCALE GENOMIC DNA]</scope>
    <source>
        <strain evidence="4 6">DSM 27621</strain>
    </source>
</reference>
<accession>A0A1M7DN96</accession>
<evidence type="ECO:0000313" key="3">
    <source>
        <dbReference type="EMBL" id="OCA77723.1"/>
    </source>
</evidence>
<dbReference type="AlphaFoldDB" id="A0A1M7DN96"/>
<evidence type="ECO:0000313" key="5">
    <source>
        <dbReference type="Proteomes" id="UP000093508"/>
    </source>
</evidence>
<dbReference type="InterPro" id="IPR024311">
    <property type="entry name" value="Lipocalin-like"/>
</dbReference>
<sequence length="159" mass="17968">MKKLALLFFGLSLLVTTGCNNSNDIVIDEPIIGFWQPQKEVVTTVEVGEQPTSDVITYTECQKLSRWWFSTETTGKRIDVEDPVTGTDCNILPDKNFTYSYDKSSKALQIKYQGVVAPENTKVVTLDATTLNLSIRVETEDPSIYKTRTITFKRVNPQH</sequence>
<dbReference type="Proteomes" id="UP000093508">
    <property type="component" value="Unassembled WGS sequence"/>
</dbReference>
<dbReference type="Proteomes" id="UP000184069">
    <property type="component" value="Unassembled WGS sequence"/>
</dbReference>
<evidence type="ECO:0000256" key="1">
    <source>
        <dbReference type="SAM" id="SignalP"/>
    </source>
</evidence>
<gene>
    <name evidence="3" type="ORF">BBH99_01995</name>
    <name evidence="4" type="ORF">SAMN05444407_106197</name>
</gene>
<dbReference type="OrthoDB" id="1263404at2"/>